<comment type="caution">
    <text evidence="2">The sequence shown here is derived from an EMBL/GenBank/DDBJ whole genome shotgun (WGS) entry which is preliminary data.</text>
</comment>
<dbReference type="Pfam" id="PF14040">
    <property type="entry name" value="DNase_NucA_NucB"/>
    <property type="match status" value="1"/>
</dbReference>
<dbReference type="InterPro" id="IPR029476">
    <property type="entry name" value="DNase_NucA_NucB"/>
</dbReference>
<evidence type="ECO:0000313" key="2">
    <source>
        <dbReference type="EMBL" id="KJK46340.1"/>
    </source>
</evidence>
<dbReference type="PATRIC" id="fig|68170.10.peg.5999"/>
<dbReference type="OrthoDB" id="2751008at2"/>
<feature type="domain" description="Deoxyribonuclease NucA/NucB" evidence="1">
    <location>
        <begin position="115"/>
        <end position="180"/>
    </location>
</feature>
<name>A0A0F0GSQ6_LENAE</name>
<evidence type="ECO:0000259" key="1">
    <source>
        <dbReference type="Pfam" id="PF14040"/>
    </source>
</evidence>
<evidence type="ECO:0000313" key="3">
    <source>
        <dbReference type="Proteomes" id="UP000033393"/>
    </source>
</evidence>
<dbReference type="RefSeq" id="WP_045313818.1">
    <property type="nucleotide sequence ID" value="NZ_JYJG01000172.1"/>
</dbReference>
<dbReference type="EMBL" id="JYJG01000172">
    <property type="protein sequence ID" value="KJK46340.1"/>
    <property type="molecule type" value="Genomic_DNA"/>
</dbReference>
<proteinExistence type="predicted"/>
<protein>
    <recommendedName>
        <fullName evidence="1">Deoxyribonuclease NucA/NucB domain-containing protein</fullName>
    </recommendedName>
</protein>
<accession>A0A0F0GSQ6</accession>
<dbReference type="Proteomes" id="UP000033393">
    <property type="component" value="Unassembled WGS sequence"/>
</dbReference>
<organism evidence="2 3">
    <name type="scientific">Lentzea aerocolonigenes</name>
    <name type="common">Lechevalieria aerocolonigenes</name>
    <name type="synonym">Saccharothrix aerocolonigenes</name>
    <dbReference type="NCBI Taxonomy" id="68170"/>
    <lineage>
        <taxon>Bacteria</taxon>
        <taxon>Bacillati</taxon>
        <taxon>Actinomycetota</taxon>
        <taxon>Actinomycetes</taxon>
        <taxon>Pseudonocardiales</taxon>
        <taxon>Pseudonocardiaceae</taxon>
        <taxon>Lentzea</taxon>
    </lineage>
</organism>
<gene>
    <name evidence="2" type="ORF">UK23_23775</name>
</gene>
<sequence length="194" mass="19958">MATKTGSGLGGLILVGALVALVATEPGQQILKDLGVTGEAAPADMLVPPDQVDRVKECTPEVLTKDKRCKNLAVLPVDAARMPNIALHTKLAWAAGHPALLHRGEVGSGTANRALACTAAVKAQYKPNSCDEYPHASSQEGGANASTAGVPAGEQRIQGGIVNATYSTNNLQPGDEFLVVILNTAKIPAEYAKG</sequence>
<keyword evidence="3" id="KW-1185">Reference proteome</keyword>
<reference evidence="2 3" key="1">
    <citation type="submission" date="2015-02" db="EMBL/GenBank/DDBJ databases">
        <authorList>
            <person name="Ju K.-S."/>
            <person name="Doroghazi J.R."/>
            <person name="Metcalf W."/>
        </authorList>
    </citation>
    <scope>NUCLEOTIDE SEQUENCE [LARGE SCALE GENOMIC DNA]</scope>
    <source>
        <strain evidence="2 3">NRRL B-16140</strain>
    </source>
</reference>
<dbReference type="AlphaFoldDB" id="A0A0F0GSQ6"/>